<accession>A0A8H7CI00</accession>
<proteinExistence type="predicted"/>
<reference evidence="2" key="1">
    <citation type="submission" date="2020-05" db="EMBL/GenBank/DDBJ databases">
        <title>Mycena genomes resolve the evolution of fungal bioluminescence.</title>
        <authorList>
            <person name="Tsai I.J."/>
        </authorList>
    </citation>
    <scope>NUCLEOTIDE SEQUENCE</scope>
    <source>
        <strain evidence="2">CCC161011</strain>
    </source>
</reference>
<dbReference type="AlphaFoldDB" id="A0A8H7CI00"/>
<comment type="caution">
    <text evidence="2">The sequence shown here is derived from an EMBL/GenBank/DDBJ whole genome shotgun (WGS) entry which is preliminary data.</text>
</comment>
<dbReference type="OrthoDB" id="2526171at2759"/>
<gene>
    <name evidence="2" type="ORF">MVEN_02038800</name>
</gene>
<name>A0A8H7CI00_9AGAR</name>
<dbReference type="Proteomes" id="UP000620124">
    <property type="component" value="Unassembled WGS sequence"/>
</dbReference>
<protein>
    <submittedName>
        <fullName evidence="2">Uncharacterized protein</fullName>
    </submittedName>
</protein>
<keyword evidence="3" id="KW-1185">Reference proteome</keyword>
<sequence length="111" mass="11645">MLPVIFSTLVLAGVAVGQSQPSTNATCSPAFAWASNSLGQSPCLVAAYLGSVCDNGLFMVPALANDLSSYQGPDCGTSQQMRVQLRLLLTAQRVRGLPIWKGFNVRSISVG</sequence>
<organism evidence="2 3">
    <name type="scientific">Mycena venus</name>
    <dbReference type="NCBI Taxonomy" id="2733690"/>
    <lineage>
        <taxon>Eukaryota</taxon>
        <taxon>Fungi</taxon>
        <taxon>Dikarya</taxon>
        <taxon>Basidiomycota</taxon>
        <taxon>Agaricomycotina</taxon>
        <taxon>Agaricomycetes</taxon>
        <taxon>Agaricomycetidae</taxon>
        <taxon>Agaricales</taxon>
        <taxon>Marasmiineae</taxon>
        <taxon>Mycenaceae</taxon>
        <taxon>Mycena</taxon>
    </lineage>
</organism>
<feature type="chain" id="PRO_5034705410" evidence="1">
    <location>
        <begin position="18"/>
        <end position="111"/>
    </location>
</feature>
<evidence type="ECO:0000313" key="3">
    <source>
        <dbReference type="Proteomes" id="UP000620124"/>
    </source>
</evidence>
<dbReference type="EMBL" id="JACAZI010000021">
    <property type="protein sequence ID" value="KAF7338140.1"/>
    <property type="molecule type" value="Genomic_DNA"/>
</dbReference>
<feature type="signal peptide" evidence="1">
    <location>
        <begin position="1"/>
        <end position="17"/>
    </location>
</feature>
<evidence type="ECO:0000313" key="2">
    <source>
        <dbReference type="EMBL" id="KAF7338140.1"/>
    </source>
</evidence>
<keyword evidence="1" id="KW-0732">Signal</keyword>
<evidence type="ECO:0000256" key="1">
    <source>
        <dbReference type="SAM" id="SignalP"/>
    </source>
</evidence>